<comment type="caution">
    <text evidence="1">The sequence shown here is derived from an EMBL/GenBank/DDBJ whole genome shotgun (WGS) entry which is preliminary data.</text>
</comment>
<evidence type="ECO:0000313" key="1">
    <source>
        <dbReference type="EMBL" id="MPD03322.1"/>
    </source>
</evidence>
<accession>A0A5B7JZ19</accession>
<evidence type="ECO:0000313" key="2">
    <source>
        <dbReference type="Proteomes" id="UP000324222"/>
    </source>
</evidence>
<organism evidence="1 2">
    <name type="scientific">Portunus trituberculatus</name>
    <name type="common">Swimming crab</name>
    <name type="synonym">Neptunus trituberculatus</name>
    <dbReference type="NCBI Taxonomy" id="210409"/>
    <lineage>
        <taxon>Eukaryota</taxon>
        <taxon>Metazoa</taxon>
        <taxon>Ecdysozoa</taxon>
        <taxon>Arthropoda</taxon>
        <taxon>Crustacea</taxon>
        <taxon>Multicrustacea</taxon>
        <taxon>Malacostraca</taxon>
        <taxon>Eumalacostraca</taxon>
        <taxon>Eucarida</taxon>
        <taxon>Decapoda</taxon>
        <taxon>Pleocyemata</taxon>
        <taxon>Brachyura</taxon>
        <taxon>Eubrachyura</taxon>
        <taxon>Portunoidea</taxon>
        <taxon>Portunidae</taxon>
        <taxon>Portuninae</taxon>
        <taxon>Portunus</taxon>
    </lineage>
</organism>
<protein>
    <submittedName>
        <fullName evidence="1">Uncharacterized protein</fullName>
    </submittedName>
</protein>
<proteinExistence type="predicted"/>
<dbReference type="AlphaFoldDB" id="A0A5B7JZ19"/>
<sequence length="84" mass="9055">MPASQSDVAFPFPTLHRLGCAALCPAALLVLPPRPGSEWVRASAGHVGRVVLLQWSSRFRACCALHLFSRDSSGFASPWFTLAC</sequence>
<keyword evidence="2" id="KW-1185">Reference proteome</keyword>
<name>A0A5B7JZ19_PORTR</name>
<dbReference type="Proteomes" id="UP000324222">
    <property type="component" value="Unassembled WGS sequence"/>
</dbReference>
<gene>
    <name evidence="1" type="ORF">E2C01_098954</name>
</gene>
<dbReference type="EMBL" id="VSRR010135669">
    <property type="protein sequence ID" value="MPD03322.1"/>
    <property type="molecule type" value="Genomic_DNA"/>
</dbReference>
<reference evidence="1 2" key="1">
    <citation type="submission" date="2019-05" db="EMBL/GenBank/DDBJ databases">
        <title>Another draft genome of Portunus trituberculatus and its Hox gene families provides insights of decapod evolution.</title>
        <authorList>
            <person name="Jeong J.-H."/>
            <person name="Song I."/>
            <person name="Kim S."/>
            <person name="Choi T."/>
            <person name="Kim D."/>
            <person name="Ryu S."/>
            <person name="Kim W."/>
        </authorList>
    </citation>
    <scope>NUCLEOTIDE SEQUENCE [LARGE SCALE GENOMIC DNA]</scope>
    <source>
        <tissue evidence="1">Muscle</tissue>
    </source>
</reference>